<protein>
    <submittedName>
        <fullName evidence="3">Lipoprotein</fullName>
    </submittedName>
</protein>
<name>A0A7H8QE92_9BACL</name>
<feature type="chain" id="PRO_5039270033" evidence="2">
    <location>
        <begin position="21"/>
        <end position="143"/>
    </location>
</feature>
<dbReference type="Pfam" id="PF08139">
    <property type="entry name" value="LPAM_1"/>
    <property type="match status" value="1"/>
</dbReference>
<evidence type="ECO:0000256" key="2">
    <source>
        <dbReference type="SAM" id="SignalP"/>
    </source>
</evidence>
<evidence type="ECO:0000313" key="3">
    <source>
        <dbReference type="EMBL" id="QKX52270.1"/>
    </source>
</evidence>
<dbReference type="PROSITE" id="PS51257">
    <property type="entry name" value="PROKAR_LIPOPROTEIN"/>
    <property type="match status" value="1"/>
</dbReference>
<evidence type="ECO:0000313" key="4">
    <source>
        <dbReference type="Proteomes" id="UP000509222"/>
    </source>
</evidence>
<keyword evidence="3" id="KW-0449">Lipoprotein</keyword>
<organism evidence="3 4">
    <name type="scientific">Planococcus glaciei</name>
    <dbReference type="NCBI Taxonomy" id="459472"/>
    <lineage>
        <taxon>Bacteria</taxon>
        <taxon>Bacillati</taxon>
        <taxon>Bacillota</taxon>
        <taxon>Bacilli</taxon>
        <taxon>Bacillales</taxon>
        <taxon>Caryophanaceae</taxon>
        <taxon>Planococcus</taxon>
    </lineage>
</organism>
<dbReference type="AlphaFoldDB" id="A0A7H8QE92"/>
<keyword evidence="4" id="KW-1185">Reference proteome</keyword>
<dbReference type="EMBL" id="CP051177">
    <property type="protein sequence ID" value="QKX52270.1"/>
    <property type="molecule type" value="Genomic_DNA"/>
</dbReference>
<reference evidence="4" key="1">
    <citation type="submission" date="2020-06" db="EMBL/GenBank/DDBJ databases">
        <title>Isolation of Planomicrobium glaciei.</title>
        <authorList>
            <person name="Malisova L."/>
            <person name="Safrankova R."/>
            <person name="Jakubu V."/>
            <person name="Spanelova P."/>
        </authorList>
    </citation>
    <scope>NUCLEOTIDE SEQUENCE [LARGE SCALE GENOMIC DNA]</scope>
    <source>
        <strain evidence="4">NRL-ATB46093</strain>
    </source>
</reference>
<keyword evidence="1 2" id="KW-0732">Signal</keyword>
<evidence type="ECO:0000256" key="1">
    <source>
        <dbReference type="ARBA" id="ARBA00022729"/>
    </source>
</evidence>
<feature type="signal peptide" evidence="2">
    <location>
        <begin position="1"/>
        <end position="20"/>
    </location>
</feature>
<sequence>MKKIILLFVTALILSGCNTGDGTVSSENITPEGNYIFTGSNDNWEVLFEVNVVNKDQGENQVDENGTLTFIGGDEAPKMVDYKLKTDSGINSNEGTGVPIYDKVGSFAQGSCGNCVPMEADEEIELEIIWDGNTEKITLNSNE</sequence>
<dbReference type="Proteomes" id="UP000509222">
    <property type="component" value="Chromosome"/>
</dbReference>
<proteinExistence type="predicted"/>
<dbReference type="RefSeq" id="WP_176295002.1">
    <property type="nucleotide sequence ID" value="NZ_CP051177.1"/>
</dbReference>
<dbReference type="InterPro" id="IPR012640">
    <property type="entry name" value="Membr_lipoprot_lipid_attach_CS"/>
</dbReference>
<accession>A0A7H8QE92</accession>
<gene>
    <name evidence="3" type="ORF">HF394_17755</name>
</gene>